<dbReference type="InterPro" id="IPR036179">
    <property type="entry name" value="Ig-like_dom_sf"/>
</dbReference>
<dbReference type="EMBL" id="CATNWA010000242">
    <property type="protein sequence ID" value="CAI9535081.1"/>
    <property type="molecule type" value="Genomic_DNA"/>
</dbReference>
<reference evidence="4" key="1">
    <citation type="submission" date="2023-05" db="EMBL/GenBank/DDBJ databases">
        <authorList>
            <person name="Stuckert A."/>
        </authorList>
    </citation>
    <scope>NUCLEOTIDE SEQUENCE</scope>
</reference>
<feature type="region of interest" description="Disordered" evidence="2">
    <location>
        <begin position="371"/>
        <end position="405"/>
    </location>
</feature>
<keyword evidence="5" id="KW-1185">Reference proteome</keyword>
<sequence>MEEGKQLMNGSPRHEDRPLQLEMDPIISKKKLGSFNCQCSLHITPSYDLHNGAELSVQVKHSALTSLTSVRRTLNVIGVPPKLLSIMCPERVIHEEQLTLSCPINGFKPRALSITWLKRNKDNRETDLVTWNAGSDTTHTERYSHFLKKHEHDDNSYSFISALTMKPTVTEDDGATYICRTFHPATHHQEETEQILNVTAVPSLDCIVKVKDNVCVGENLDLSCRIHSFYPPDIQVTWYTEDDVMLPSNSTDPLPENEGLYHTTSTCSYTVTMKDLKKIFRCRVQHVSLSNPKHVTWTLTEIISPPTLDPIQCSPGPPELGQTVTLSCRISNMYPGDPTIQWYRRTHQIYRREMEGPHPGRSPVQVVLRNHRADTHSPRWRNTASPSAWRSHMGGRPSSKNIRYT</sequence>
<dbReference type="CDD" id="cd00098">
    <property type="entry name" value="IgC1"/>
    <property type="match status" value="1"/>
</dbReference>
<gene>
    <name evidence="4" type="ORF">SPARVUS_LOCUS797263</name>
</gene>
<dbReference type="InterPro" id="IPR013151">
    <property type="entry name" value="Immunoglobulin_dom"/>
</dbReference>
<dbReference type="InterPro" id="IPR050380">
    <property type="entry name" value="Immune_Resp_Modulators"/>
</dbReference>
<organism evidence="4 5">
    <name type="scientific">Staurois parvus</name>
    <dbReference type="NCBI Taxonomy" id="386267"/>
    <lineage>
        <taxon>Eukaryota</taxon>
        <taxon>Metazoa</taxon>
        <taxon>Chordata</taxon>
        <taxon>Craniata</taxon>
        <taxon>Vertebrata</taxon>
        <taxon>Euteleostomi</taxon>
        <taxon>Amphibia</taxon>
        <taxon>Batrachia</taxon>
        <taxon>Anura</taxon>
        <taxon>Neobatrachia</taxon>
        <taxon>Ranoidea</taxon>
        <taxon>Ranidae</taxon>
        <taxon>Staurois</taxon>
    </lineage>
</organism>
<dbReference type="Pfam" id="PF07654">
    <property type="entry name" value="C1-set"/>
    <property type="match status" value="1"/>
</dbReference>
<proteinExistence type="predicted"/>
<dbReference type="SMART" id="SM00407">
    <property type="entry name" value="IGc1"/>
    <property type="match status" value="2"/>
</dbReference>
<dbReference type="InterPro" id="IPR007110">
    <property type="entry name" value="Ig-like_dom"/>
</dbReference>
<keyword evidence="1" id="KW-0393">Immunoglobulin domain</keyword>
<dbReference type="InterPro" id="IPR003597">
    <property type="entry name" value="Ig_C1-set"/>
</dbReference>
<dbReference type="Pfam" id="PF00047">
    <property type="entry name" value="ig"/>
    <property type="match status" value="1"/>
</dbReference>
<evidence type="ECO:0000256" key="2">
    <source>
        <dbReference type="SAM" id="MobiDB-lite"/>
    </source>
</evidence>
<dbReference type="Gene3D" id="2.60.40.10">
    <property type="entry name" value="Immunoglobulins"/>
    <property type="match status" value="3"/>
</dbReference>
<dbReference type="InterPro" id="IPR003006">
    <property type="entry name" value="Ig/MHC_CS"/>
</dbReference>
<feature type="domain" description="Ig-like" evidence="3">
    <location>
        <begin position="306"/>
        <end position="344"/>
    </location>
</feature>
<name>A0ABN9AGE5_9NEOB</name>
<dbReference type="SUPFAM" id="SSF48726">
    <property type="entry name" value="Immunoglobulin"/>
    <property type="match status" value="3"/>
</dbReference>
<dbReference type="PROSITE" id="PS00290">
    <property type="entry name" value="IG_MHC"/>
    <property type="match status" value="1"/>
</dbReference>
<feature type="domain" description="Ig-like" evidence="3">
    <location>
        <begin position="202"/>
        <end position="296"/>
    </location>
</feature>
<evidence type="ECO:0000256" key="1">
    <source>
        <dbReference type="ARBA" id="ARBA00023319"/>
    </source>
</evidence>
<dbReference type="PROSITE" id="PS50835">
    <property type="entry name" value="IG_LIKE"/>
    <property type="match status" value="3"/>
</dbReference>
<evidence type="ECO:0000313" key="4">
    <source>
        <dbReference type="EMBL" id="CAI9535081.1"/>
    </source>
</evidence>
<evidence type="ECO:0000313" key="5">
    <source>
        <dbReference type="Proteomes" id="UP001162483"/>
    </source>
</evidence>
<feature type="domain" description="Ig-like" evidence="3">
    <location>
        <begin position="81"/>
        <end position="197"/>
    </location>
</feature>
<dbReference type="InterPro" id="IPR013783">
    <property type="entry name" value="Ig-like_fold"/>
</dbReference>
<protein>
    <recommendedName>
        <fullName evidence="3">Ig-like domain-containing protein</fullName>
    </recommendedName>
</protein>
<dbReference type="Proteomes" id="UP001162483">
    <property type="component" value="Unassembled WGS sequence"/>
</dbReference>
<comment type="caution">
    <text evidence="4">The sequence shown here is derived from an EMBL/GenBank/DDBJ whole genome shotgun (WGS) entry which is preliminary data.</text>
</comment>
<dbReference type="PANTHER" id="PTHR23411">
    <property type="entry name" value="TAPASIN"/>
    <property type="match status" value="1"/>
</dbReference>
<evidence type="ECO:0000259" key="3">
    <source>
        <dbReference type="PROSITE" id="PS50835"/>
    </source>
</evidence>
<accession>A0ABN9AGE5</accession>